<dbReference type="EMBL" id="CP047045">
    <property type="protein sequence ID" value="QGZ96826.1"/>
    <property type="molecule type" value="Genomic_DNA"/>
</dbReference>
<dbReference type="AlphaFoldDB" id="A0A6I6MTN7"/>
<dbReference type="RefSeq" id="WP_158767594.1">
    <property type="nucleotide sequence ID" value="NZ_CP047045.1"/>
</dbReference>
<evidence type="ECO:0000313" key="8">
    <source>
        <dbReference type="Proteomes" id="UP000431269"/>
    </source>
</evidence>
<name>A0A6I6MTN7_9CAUL</name>
<organism evidence="7 8">
    <name type="scientific">Terricaulis silvestris</name>
    <dbReference type="NCBI Taxonomy" id="2686094"/>
    <lineage>
        <taxon>Bacteria</taxon>
        <taxon>Pseudomonadati</taxon>
        <taxon>Pseudomonadota</taxon>
        <taxon>Alphaproteobacteria</taxon>
        <taxon>Caulobacterales</taxon>
        <taxon>Caulobacteraceae</taxon>
        <taxon>Terricaulis</taxon>
    </lineage>
</organism>
<dbReference type="Pfam" id="PF03743">
    <property type="entry name" value="TrbI"/>
    <property type="match status" value="1"/>
</dbReference>
<accession>A0A6I6MTN7</accession>
<comment type="similarity">
    <text evidence="2">Belongs to the TrbI/VirB10 family.</text>
</comment>
<dbReference type="CDD" id="cd16429">
    <property type="entry name" value="VirB10"/>
    <property type="match status" value="1"/>
</dbReference>
<protein>
    <submittedName>
        <fullName evidence="7">Type IV secretion system protein virB10</fullName>
    </submittedName>
</protein>
<dbReference type="KEGG" id="tsv:DSM104635_03688"/>
<keyword evidence="3 6" id="KW-0812">Transmembrane</keyword>
<dbReference type="InterPro" id="IPR005498">
    <property type="entry name" value="T4SS_VirB10/TraB/TrbI"/>
</dbReference>
<dbReference type="GO" id="GO:0016020">
    <property type="term" value="C:membrane"/>
    <property type="evidence" value="ECO:0007669"/>
    <property type="project" value="UniProtKB-SubCell"/>
</dbReference>
<gene>
    <name evidence="7" type="ORF">DSM104635_03688</name>
</gene>
<evidence type="ECO:0000256" key="6">
    <source>
        <dbReference type="SAM" id="Phobius"/>
    </source>
</evidence>
<keyword evidence="8" id="KW-1185">Reference proteome</keyword>
<evidence type="ECO:0000256" key="5">
    <source>
        <dbReference type="ARBA" id="ARBA00023136"/>
    </source>
</evidence>
<sequence length="357" mass="36710">MTAADDLEPLRRDNLSAFQAAPSVGVASSPWAVGFGIFGAAVLGLLIFAALNGSRLQSAKIEPSPPESGVVQRPTYVAPPAYDAELEPELAFEEDLAVEAMPIETPASDPLSPDARLHSPALIIDLSQSEGALGGPNAQAIAGAVAGDALSGNERFAARYGAGQAAHARPLANPNMTIPQGVIIAGVLETAINSDLPGYARALVSRDVRAFDGGAVLVPRGSRLIGQYRASSELGQSRAFVIWTRLIRPDGVSIDINSPGADALGRGGLEGETDRHFLRRFGGAILLTLLGGAADAVGDDNDTQVIVGVARGGSDAASAALSEEINIPPTISVAQGTPVRIFVARDLDFSNVSGRAP</sequence>
<evidence type="ECO:0000313" key="7">
    <source>
        <dbReference type="EMBL" id="QGZ96826.1"/>
    </source>
</evidence>
<dbReference type="Proteomes" id="UP000431269">
    <property type="component" value="Chromosome"/>
</dbReference>
<dbReference type="Gene3D" id="2.40.128.260">
    <property type="entry name" value="Type IV secretion system, VirB10/TraB/TrbI"/>
    <property type="match status" value="2"/>
</dbReference>
<evidence type="ECO:0000256" key="1">
    <source>
        <dbReference type="ARBA" id="ARBA00004167"/>
    </source>
</evidence>
<reference evidence="8" key="1">
    <citation type="submission" date="2019-12" db="EMBL/GenBank/DDBJ databases">
        <title>Complete genome of Terracaulis silvestris 0127_4.</title>
        <authorList>
            <person name="Vieira S."/>
            <person name="Riedel T."/>
            <person name="Sproer C."/>
            <person name="Pascual J."/>
            <person name="Boedeker C."/>
            <person name="Overmann J."/>
        </authorList>
    </citation>
    <scope>NUCLEOTIDE SEQUENCE [LARGE SCALE GENOMIC DNA]</scope>
    <source>
        <strain evidence="8">0127_4</strain>
    </source>
</reference>
<evidence type="ECO:0000256" key="4">
    <source>
        <dbReference type="ARBA" id="ARBA00022989"/>
    </source>
</evidence>
<keyword evidence="5 6" id="KW-0472">Membrane</keyword>
<evidence type="ECO:0000256" key="2">
    <source>
        <dbReference type="ARBA" id="ARBA00010265"/>
    </source>
</evidence>
<keyword evidence="4 6" id="KW-1133">Transmembrane helix</keyword>
<evidence type="ECO:0000256" key="3">
    <source>
        <dbReference type="ARBA" id="ARBA00022692"/>
    </source>
</evidence>
<proteinExistence type="inferred from homology"/>
<feature type="transmembrane region" description="Helical" evidence="6">
    <location>
        <begin position="31"/>
        <end position="51"/>
    </location>
</feature>
<dbReference type="InterPro" id="IPR042217">
    <property type="entry name" value="T4SS_VirB10/TrbI"/>
</dbReference>
<comment type="subcellular location">
    <subcellularLocation>
        <location evidence="1">Membrane</location>
        <topology evidence="1">Single-pass membrane protein</topology>
    </subcellularLocation>
</comment>